<keyword evidence="4 7" id="KW-0472">Membrane</keyword>
<feature type="site" description="Important for catalytic activity" evidence="7">
    <location>
        <position position="242"/>
    </location>
</feature>
<dbReference type="EMBL" id="CP001843">
    <property type="protein sequence ID" value="AEF86911.1"/>
    <property type="molecule type" value="Genomic_DNA"/>
</dbReference>
<dbReference type="Pfam" id="PF02618">
    <property type="entry name" value="YceG"/>
    <property type="match status" value="1"/>
</dbReference>
<dbReference type="STRING" id="545694.TREPR_2319"/>
<dbReference type="Gene3D" id="3.30.160.60">
    <property type="entry name" value="Classic Zinc Finger"/>
    <property type="match status" value="1"/>
</dbReference>
<dbReference type="KEGG" id="tpi:TREPR_2319"/>
<dbReference type="GO" id="GO:0005886">
    <property type="term" value="C:plasma membrane"/>
    <property type="evidence" value="ECO:0007669"/>
    <property type="project" value="UniProtKB-SubCell"/>
</dbReference>
<accession>F5YHY7</accession>
<keyword evidence="1 7" id="KW-1003">Cell membrane</keyword>
<protein>
    <recommendedName>
        <fullName evidence="7">Endolytic murein transglycosylase</fullName>
        <ecNumber evidence="7">4.2.2.29</ecNumber>
    </recommendedName>
    <alternativeName>
        <fullName evidence="7">Peptidoglycan lytic transglycosylase</fullName>
    </alternativeName>
    <alternativeName>
        <fullName evidence="7">Peptidoglycan polymerization terminase</fullName>
    </alternativeName>
</protein>
<keyword evidence="3 7" id="KW-1133">Transmembrane helix</keyword>
<dbReference type="AlphaFoldDB" id="F5YHY7"/>
<evidence type="ECO:0000256" key="1">
    <source>
        <dbReference type="ARBA" id="ARBA00022475"/>
    </source>
</evidence>
<dbReference type="NCBIfam" id="TIGR00247">
    <property type="entry name" value="endolytic transglycosylase MltG"/>
    <property type="match status" value="1"/>
</dbReference>
<dbReference type="HAMAP" id="MF_02065">
    <property type="entry name" value="MltG"/>
    <property type="match status" value="1"/>
</dbReference>
<keyword evidence="7" id="KW-0997">Cell inner membrane</keyword>
<evidence type="ECO:0000256" key="6">
    <source>
        <dbReference type="ARBA" id="ARBA00023316"/>
    </source>
</evidence>
<keyword evidence="5 7" id="KW-0456">Lyase</keyword>
<evidence type="ECO:0000256" key="7">
    <source>
        <dbReference type="HAMAP-Rule" id="MF_02065"/>
    </source>
</evidence>
<organism evidence="8 9">
    <name type="scientific">Treponema primitia (strain ATCC BAA-887 / DSM 12427 / ZAS-2)</name>
    <dbReference type="NCBI Taxonomy" id="545694"/>
    <lineage>
        <taxon>Bacteria</taxon>
        <taxon>Pseudomonadati</taxon>
        <taxon>Spirochaetota</taxon>
        <taxon>Spirochaetia</taxon>
        <taxon>Spirochaetales</taxon>
        <taxon>Treponemataceae</taxon>
        <taxon>Treponema</taxon>
    </lineage>
</organism>
<reference evidence="9" key="1">
    <citation type="submission" date="2009-12" db="EMBL/GenBank/DDBJ databases">
        <title>Complete sequence of Treponema primitia strain ZAS-2.</title>
        <authorList>
            <person name="Tetu S.G."/>
            <person name="Matson E."/>
            <person name="Ren Q."/>
            <person name="Seshadri R."/>
            <person name="Elbourne L."/>
            <person name="Hassan K.A."/>
            <person name="Durkin A."/>
            <person name="Radune D."/>
            <person name="Mohamoud Y."/>
            <person name="Shay R."/>
            <person name="Jin S."/>
            <person name="Zhang X."/>
            <person name="Lucey K."/>
            <person name="Ballor N.R."/>
            <person name="Ottesen E."/>
            <person name="Rosenthal R."/>
            <person name="Allen A."/>
            <person name="Leadbetter J.R."/>
            <person name="Paulsen I.T."/>
        </authorList>
    </citation>
    <scope>NUCLEOTIDE SEQUENCE [LARGE SCALE GENOMIC DNA]</scope>
    <source>
        <strain evidence="9">ATCC BAA-887 / DSM 12427 / ZAS-2</strain>
    </source>
</reference>
<comment type="subcellular location">
    <subcellularLocation>
        <location evidence="7">Cell inner membrane</location>
        <topology evidence="7">Single-pass membrane protein</topology>
    </subcellularLocation>
</comment>
<reference evidence="8 9" key="2">
    <citation type="journal article" date="2011" name="ISME J.">
        <title>RNA-seq reveals cooperative metabolic interactions between two termite-gut spirochete species in co-culture.</title>
        <authorList>
            <person name="Rosenthal A.Z."/>
            <person name="Matson E.G."/>
            <person name="Eldar A."/>
            <person name="Leadbetter J.R."/>
        </authorList>
    </citation>
    <scope>NUCLEOTIDE SEQUENCE [LARGE SCALE GENOMIC DNA]</scope>
    <source>
        <strain evidence="9">ATCC BAA-887 / DSM 12427 / ZAS-2</strain>
    </source>
</reference>
<keyword evidence="9" id="KW-1185">Reference proteome</keyword>
<evidence type="ECO:0000256" key="2">
    <source>
        <dbReference type="ARBA" id="ARBA00022692"/>
    </source>
</evidence>
<dbReference type="eggNOG" id="COG1559">
    <property type="taxonomic scope" value="Bacteria"/>
</dbReference>
<dbReference type="RefSeq" id="WP_015707884.1">
    <property type="nucleotide sequence ID" value="NC_015578.1"/>
</dbReference>
<evidence type="ECO:0000313" key="9">
    <source>
        <dbReference type="Proteomes" id="UP000009223"/>
    </source>
</evidence>
<dbReference type="GO" id="GO:0008932">
    <property type="term" value="F:lytic endotransglycosylase activity"/>
    <property type="evidence" value="ECO:0007669"/>
    <property type="project" value="UniProtKB-UniRule"/>
</dbReference>
<proteinExistence type="inferred from homology"/>
<dbReference type="PANTHER" id="PTHR30518:SF2">
    <property type="entry name" value="ENDOLYTIC MUREIN TRANSGLYCOSYLASE"/>
    <property type="match status" value="1"/>
</dbReference>
<dbReference type="HOGENOM" id="CLU_025574_2_2_12"/>
<evidence type="ECO:0000256" key="3">
    <source>
        <dbReference type="ARBA" id="ARBA00022989"/>
    </source>
</evidence>
<dbReference type="InterPro" id="IPR003770">
    <property type="entry name" value="MLTG-like"/>
</dbReference>
<name>F5YHY7_TREPZ</name>
<comment type="function">
    <text evidence="7">Functions as a peptidoglycan terminase that cleaves nascent peptidoglycan strands endolytically to terminate their elongation.</text>
</comment>
<dbReference type="GO" id="GO:0009252">
    <property type="term" value="P:peptidoglycan biosynthetic process"/>
    <property type="evidence" value="ECO:0007669"/>
    <property type="project" value="UniProtKB-UniRule"/>
</dbReference>
<sequence length="366" mass="40618">MVAKKKEGKGRGSRSFITVICTLLGTAIVLVAIIAGVFIYLNAPPGVPPKITGDDPALRLDENGALRLELRPGESVRSVGQRLEQTGIIKNRYFWEILSRLDKEYLKAGIYILSLPASQIEIRSLLVSGKQLLIRVTIPEGVTLIKTAQILAEAGICREEEFLAAASDTATLESYRIPGATMEGYLYPDTYLFPEGYPADQVVKTMADTFFKRLAEIQNDAPALSPTELNKLVILASIVEREYRVDEEAPLMAGVFDNRLRIGMALQSCATVEYVITEIQGRPHPERLFDRDIEIRDPYNTYIHPGLPPGPISAPGAVALDAAFHPQASSYLYFRLVNPDEGRHYFSETLDDHIRAGVLYVKARKR</sequence>
<keyword evidence="2 7" id="KW-0812">Transmembrane</keyword>
<evidence type="ECO:0000256" key="4">
    <source>
        <dbReference type="ARBA" id="ARBA00023136"/>
    </source>
</evidence>
<dbReference type="OrthoDB" id="9814591at2"/>
<comment type="similarity">
    <text evidence="7">Belongs to the transglycosylase MltG family.</text>
</comment>
<dbReference type="EC" id="4.2.2.29" evidence="7"/>
<dbReference type="GO" id="GO:0071555">
    <property type="term" value="P:cell wall organization"/>
    <property type="evidence" value="ECO:0007669"/>
    <property type="project" value="UniProtKB-KW"/>
</dbReference>
<gene>
    <name evidence="7" type="primary">mltG</name>
    <name evidence="8" type="ordered locus">TREPR_2319</name>
</gene>
<keyword evidence="6 7" id="KW-0961">Cell wall biogenesis/degradation</keyword>
<dbReference type="Proteomes" id="UP000009223">
    <property type="component" value="Chromosome"/>
</dbReference>
<feature type="transmembrane region" description="Helical" evidence="7">
    <location>
        <begin position="16"/>
        <end position="41"/>
    </location>
</feature>
<comment type="catalytic activity">
    <reaction evidence="7">
        <text>a peptidoglycan chain = a peptidoglycan chain with N-acetyl-1,6-anhydromuramyl-[peptide] at the reducing end + a peptidoglycan chain with N-acetylglucosamine at the non-reducing end.</text>
        <dbReference type="EC" id="4.2.2.29"/>
    </reaction>
</comment>
<dbReference type="PANTHER" id="PTHR30518">
    <property type="entry name" value="ENDOLYTIC MUREIN TRANSGLYCOSYLASE"/>
    <property type="match status" value="1"/>
</dbReference>
<evidence type="ECO:0000256" key="5">
    <source>
        <dbReference type="ARBA" id="ARBA00023239"/>
    </source>
</evidence>
<dbReference type="CDD" id="cd08010">
    <property type="entry name" value="MltG_like"/>
    <property type="match status" value="1"/>
</dbReference>
<dbReference type="Gene3D" id="3.30.1490.480">
    <property type="entry name" value="Endolytic murein transglycosylase"/>
    <property type="match status" value="2"/>
</dbReference>
<evidence type="ECO:0000313" key="8">
    <source>
        <dbReference type="EMBL" id="AEF86911.1"/>
    </source>
</evidence>